<evidence type="ECO:0000259" key="4">
    <source>
        <dbReference type="Pfam" id="PF17919"/>
    </source>
</evidence>
<dbReference type="FunFam" id="3.30.70.270:FF:000003">
    <property type="entry name" value="Transposon Ty3-G Gag-Pol polyprotein"/>
    <property type="match status" value="1"/>
</dbReference>
<sequence>MNQPTGDSKGNTSFPIRTITLRSSNTGEVRKEGTSKRLPDAKFQMRREKELYFRCNEKYSADHKYKMKEQRDLRMMVEVRDDTAAYVELSINSVVGLNDPGTMKWLYSRGVTVVDWRNLTLTFHDNERQVCIKGDPSLTKSRAISLCIPPKEEMEKLVGEMLASGVIRPSVSPYSSLVLLVKKKDETFQSSMNTIFKPYLRRFVLIFFDDILVYSKNIEDHLKHMEAVLAVLRRHELYANRKKCSFGKARVEYLGHIISENGGEVDPEKIRSIADWPKPTNLRETRGFLGLTEYYRRFVHQYGAIAAPLTMLLKKGGFKWSKEADEAFDKLKEAMMSLPILALPNFDQSFKIEMDAPGFGIEAVLIQAKWPIAFYSHTLAMRDRVIQPQYQRWIAELLGYSFEVVYKPGVENKAADALSRMPPTAQLCSITAPVLLDLKTIKEEVEKDVKLQKVIAELSVEQEQNDSKFKIHNGMLRYKNHW</sequence>
<dbReference type="SUPFAM" id="SSF56672">
    <property type="entry name" value="DNA/RNA polymerases"/>
    <property type="match status" value="1"/>
</dbReference>
<dbReference type="OrthoDB" id="2013610at2759"/>
<dbReference type="FunFam" id="3.30.70.270:FF:000020">
    <property type="entry name" value="Transposon Tf2-6 polyprotein-like Protein"/>
    <property type="match status" value="1"/>
</dbReference>
<dbReference type="Pfam" id="PF17919">
    <property type="entry name" value="RT_RNaseH_2"/>
    <property type="match status" value="1"/>
</dbReference>
<comment type="caution">
    <text evidence="5">The sequence shown here is derived from an EMBL/GenBank/DDBJ whole genome shotgun (WGS) entry which is preliminary data.</text>
</comment>
<dbReference type="PANTHER" id="PTHR37984:SF5">
    <property type="entry name" value="PROTEIN NYNRIN-LIKE"/>
    <property type="match status" value="1"/>
</dbReference>
<feature type="region of interest" description="Disordered" evidence="2">
    <location>
        <begin position="1"/>
        <end position="36"/>
    </location>
</feature>
<feature type="domain" description="Reverse transcriptase" evidence="3">
    <location>
        <begin position="187"/>
        <end position="258"/>
    </location>
</feature>
<dbReference type="InterPro" id="IPR050951">
    <property type="entry name" value="Retrovirus_Pol_polyprotein"/>
</dbReference>
<dbReference type="Gene3D" id="3.30.70.270">
    <property type="match status" value="2"/>
</dbReference>
<dbReference type="Pfam" id="PF00078">
    <property type="entry name" value="RVT_1"/>
    <property type="match status" value="1"/>
</dbReference>
<gene>
    <name evidence="5" type="ORF">E6C27_scaffold114G00870</name>
</gene>
<feature type="domain" description="Reverse transcriptase/retrotransposon-derived protein RNase H-like" evidence="4">
    <location>
        <begin position="320"/>
        <end position="384"/>
    </location>
</feature>
<evidence type="ECO:0000313" key="6">
    <source>
        <dbReference type="Proteomes" id="UP000321393"/>
    </source>
</evidence>
<protein>
    <submittedName>
        <fullName evidence="5">Transposon Tf2-9 polyprotein</fullName>
    </submittedName>
</protein>
<dbReference type="InterPro" id="IPR043128">
    <property type="entry name" value="Rev_trsase/Diguanyl_cyclase"/>
</dbReference>
<dbReference type="GO" id="GO:0003824">
    <property type="term" value="F:catalytic activity"/>
    <property type="evidence" value="ECO:0007669"/>
    <property type="project" value="UniProtKB-KW"/>
</dbReference>
<organism evidence="5 6">
    <name type="scientific">Cucumis melo var. makuwa</name>
    <name type="common">Oriental melon</name>
    <dbReference type="NCBI Taxonomy" id="1194695"/>
    <lineage>
        <taxon>Eukaryota</taxon>
        <taxon>Viridiplantae</taxon>
        <taxon>Streptophyta</taxon>
        <taxon>Embryophyta</taxon>
        <taxon>Tracheophyta</taxon>
        <taxon>Spermatophyta</taxon>
        <taxon>Magnoliopsida</taxon>
        <taxon>eudicotyledons</taxon>
        <taxon>Gunneridae</taxon>
        <taxon>Pentapetalae</taxon>
        <taxon>rosids</taxon>
        <taxon>fabids</taxon>
        <taxon>Cucurbitales</taxon>
        <taxon>Cucurbitaceae</taxon>
        <taxon>Benincaseae</taxon>
        <taxon>Cucumis</taxon>
    </lineage>
</organism>
<dbReference type="PANTHER" id="PTHR37984">
    <property type="entry name" value="PROTEIN CBG26694"/>
    <property type="match status" value="1"/>
</dbReference>
<dbReference type="Proteomes" id="UP000321393">
    <property type="component" value="Unassembled WGS sequence"/>
</dbReference>
<dbReference type="InterPro" id="IPR041577">
    <property type="entry name" value="RT_RNaseH_2"/>
</dbReference>
<evidence type="ECO:0000256" key="1">
    <source>
        <dbReference type="ARBA" id="ARBA00023268"/>
    </source>
</evidence>
<name>A0A5A7TSP5_CUCMM</name>
<feature type="compositionally biased region" description="Polar residues" evidence="2">
    <location>
        <begin position="1"/>
        <end position="27"/>
    </location>
</feature>
<evidence type="ECO:0000256" key="2">
    <source>
        <dbReference type="SAM" id="MobiDB-lite"/>
    </source>
</evidence>
<keyword evidence="1" id="KW-0511">Multifunctional enzyme</keyword>
<dbReference type="Gene3D" id="3.10.10.10">
    <property type="entry name" value="HIV Type 1 Reverse Transcriptase, subunit A, domain 1"/>
    <property type="match status" value="1"/>
</dbReference>
<evidence type="ECO:0000313" key="5">
    <source>
        <dbReference type="EMBL" id="KAA0046563.1"/>
    </source>
</evidence>
<dbReference type="AlphaFoldDB" id="A0A5A7TSP5"/>
<dbReference type="InterPro" id="IPR000477">
    <property type="entry name" value="RT_dom"/>
</dbReference>
<dbReference type="CDD" id="cd01647">
    <property type="entry name" value="RT_LTR"/>
    <property type="match status" value="1"/>
</dbReference>
<proteinExistence type="predicted"/>
<dbReference type="InterPro" id="IPR043502">
    <property type="entry name" value="DNA/RNA_pol_sf"/>
</dbReference>
<evidence type="ECO:0000259" key="3">
    <source>
        <dbReference type="Pfam" id="PF00078"/>
    </source>
</evidence>
<reference evidence="5 6" key="1">
    <citation type="submission" date="2019-08" db="EMBL/GenBank/DDBJ databases">
        <title>Draft genome sequences of two oriental melons (Cucumis melo L. var makuwa).</title>
        <authorList>
            <person name="Kwon S.-Y."/>
        </authorList>
    </citation>
    <scope>NUCLEOTIDE SEQUENCE [LARGE SCALE GENOMIC DNA]</scope>
    <source>
        <strain evidence="6">cv. SW 3</strain>
        <tissue evidence="5">Leaf</tissue>
    </source>
</reference>
<accession>A0A5A7TSP5</accession>
<dbReference type="EMBL" id="SSTE01014001">
    <property type="protein sequence ID" value="KAA0046563.1"/>
    <property type="molecule type" value="Genomic_DNA"/>
</dbReference>